<reference evidence="1" key="1">
    <citation type="submission" date="2018-06" db="EMBL/GenBank/DDBJ databases">
        <authorList>
            <person name="Zhirakovskaya E."/>
        </authorList>
    </citation>
    <scope>NUCLEOTIDE SEQUENCE</scope>
</reference>
<sequence length="242" mass="27027">MNLPVGQQRNKCRIIISALFIATSAIGLPSTAVGGETLKANDKTKRGNFDRTFEANDKTKRGNLDIGISNGESEGYAFIKQIFPRRDYVQDLPFISIEMVPETSYLPVWEWVWEPKENNDSILEAELTFEWYGQASCPNELTNLQVNGPGGNMTQNPLVNPIYGYFQYQSFSVDTVRNICTNWANKNNCNPNEPGCVQNETFIITGGTADAPNDLLHLNASCDTVSVANELVAPQMELRCYR</sequence>
<dbReference type="AlphaFoldDB" id="A0A3B1AFG7"/>
<evidence type="ECO:0000313" key="1">
    <source>
        <dbReference type="EMBL" id="VAW98633.1"/>
    </source>
</evidence>
<proteinExistence type="predicted"/>
<gene>
    <name evidence="1" type="ORF">MNBD_GAMMA19-1658</name>
</gene>
<accession>A0A3B1AFG7</accession>
<organism evidence="1">
    <name type="scientific">hydrothermal vent metagenome</name>
    <dbReference type="NCBI Taxonomy" id="652676"/>
    <lineage>
        <taxon>unclassified sequences</taxon>
        <taxon>metagenomes</taxon>
        <taxon>ecological metagenomes</taxon>
    </lineage>
</organism>
<protein>
    <submittedName>
        <fullName evidence="1">Uncharacterized protein</fullName>
    </submittedName>
</protein>
<dbReference type="EMBL" id="UOFV01000148">
    <property type="protein sequence ID" value="VAW98633.1"/>
    <property type="molecule type" value="Genomic_DNA"/>
</dbReference>
<name>A0A3B1AFG7_9ZZZZ</name>